<feature type="compositionally biased region" description="Basic and acidic residues" evidence="2">
    <location>
        <begin position="160"/>
        <end position="185"/>
    </location>
</feature>
<accession>A0A5P2URS4</accession>
<dbReference type="Pfam" id="PF08327">
    <property type="entry name" value="AHSA1"/>
    <property type="match status" value="1"/>
</dbReference>
<feature type="domain" description="Activator of Hsp90 ATPase homologue 1/2-like C-terminal" evidence="3">
    <location>
        <begin position="14"/>
        <end position="152"/>
    </location>
</feature>
<evidence type="ECO:0000259" key="3">
    <source>
        <dbReference type="Pfam" id="PF08327"/>
    </source>
</evidence>
<evidence type="ECO:0000256" key="1">
    <source>
        <dbReference type="ARBA" id="ARBA00006817"/>
    </source>
</evidence>
<dbReference type="Gene3D" id="3.30.530.20">
    <property type="match status" value="1"/>
</dbReference>
<evidence type="ECO:0000256" key="2">
    <source>
        <dbReference type="SAM" id="MobiDB-lite"/>
    </source>
</evidence>
<organism evidence="5 6">
    <name type="scientific">Streptomyces subrutilus</name>
    <dbReference type="NCBI Taxonomy" id="36818"/>
    <lineage>
        <taxon>Bacteria</taxon>
        <taxon>Bacillati</taxon>
        <taxon>Actinomycetota</taxon>
        <taxon>Actinomycetes</taxon>
        <taxon>Kitasatosporales</taxon>
        <taxon>Streptomycetaceae</taxon>
        <taxon>Streptomyces</taxon>
    </lineage>
</organism>
<evidence type="ECO:0000313" key="5">
    <source>
        <dbReference type="EMBL" id="QEU81992.1"/>
    </source>
</evidence>
<dbReference type="KEGG" id="ssub:CP968_30265"/>
<dbReference type="Proteomes" id="UP000326831">
    <property type="component" value="Chromosome"/>
</dbReference>
<dbReference type="SUPFAM" id="SSF55961">
    <property type="entry name" value="Bet v1-like"/>
    <property type="match status" value="1"/>
</dbReference>
<dbReference type="AlphaFoldDB" id="A0A5P2URS4"/>
<reference evidence="4" key="3">
    <citation type="submission" date="2020-09" db="EMBL/GenBank/DDBJ databases">
        <authorList>
            <person name="Sun Q."/>
            <person name="Ohkuma M."/>
        </authorList>
    </citation>
    <scope>NUCLEOTIDE SEQUENCE</scope>
    <source>
        <strain evidence="4">JCM 4834</strain>
    </source>
</reference>
<dbReference type="Proteomes" id="UP000634660">
    <property type="component" value="Unassembled WGS sequence"/>
</dbReference>
<comment type="similarity">
    <text evidence="1">Belongs to the AHA1 family.</text>
</comment>
<reference evidence="4" key="1">
    <citation type="journal article" date="2014" name="Int. J. Syst. Evol. Microbiol.">
        <title>Complete genome sequence of Corynebacterium casei LMG S-19264T (=DSM 44701T), isolated from a smear-ripened cheese.</title>
        <authorList>
            <consortium name="US DOE Joint Genome Institute (JGI-PGF)"/>
            <person name="Walter F."/>
            <person name="Albersmeier A."/>
            <person name="Kalinowski J."/>
            <person name="Ruckert C."/>
        </authorList>
    </citation>
    <scope>NUCLEOTIDE SEQUENCE</scope>
    <source>
        <strain evidence="4">JCM 4834</strain>
    </source>
</reference>
<evidence type="ECO:0000313" key="4">
    <source>
        <dbReference type="EMBL" id="GGZ72356.1"/>
    </source>
</evidence>
<dbReference type="EMBL" id="CP023701">
    <property type="protein sequence ID" value="QEU81992.1"/>
    <property type="molecule type" value="Genomic_DNA"/>
</dbReference>
<dbReference type="InterPro" id="IPR013538">
    <property type="entry name" value="ASHA1/2-like_C"/>
</dbReference>
<reference evidence="5 6" key="2">
    <citation type="submission" date="2017-09" db="EMBL/GenBank/DDBJ databases">
        <authorList>
            <person name="Lee N."/>
            <person name="Cho B.-K."/>
        </authorList>
    </citation>
    <scope>NUCLEOTIDE SEQUENCE [LARGE SCALE GENOMIC DNA]</scope>
    <source>
        <strain evidence="5 6">ATCC 27467</strain>
    </source>
</reference>
<protein>
    <submittedName>
        <fullName evidence="5">Transcriptional regulator</fullName>
    </submittedName>
</protein>
<feature type="region of interest" description="Disordered" evidence="2">
    <location>
        <begin position="153"/>
        <end position="185"/>
    </location>
</feature>
<sequence length="185" mass="20571">MSDSAITYTLYIQADPARVWQALTEPAFTRRYWGLSFETDWAVGSRMDWVERGARTSDPAQVVLDCVPDRRLSYTWHTFTPQWAAAAGIGEELRAELARERRTRVTYEIEPVGDTLARLTVLHEDFEPGGTLIGMCGRAWPLLASSLKTLLETGAPLPEPGHDGEQGQGGHEAHEPRRTGDAGTY</sequence>
<dbReference type="OrthoDB" id="9803476at2"/>
<dbReference type="CDD" id="cd08893">
    <property type="entry name" value="SRPBCC_CalC_Aha1-like_GntR-HTH"/>
    <property type="match status" value="1"/>
</dbReference>
<gene>
    <name evidence="5" type="ORF">CP968_30265</name>
    <name evidence="4" type="ORF">GCM10010371_35310</name>
</gene>
<dbReference type="EMBL" id="BMVX01000012">
    <property type="protein sequence ID" value="GGZ72356.1"/>
    <property type="molecule type" value="Genomic_DNA"/>
</dbReference>
<dbReference type="RefSeq" id="WP_150520993.1">
    <property type="nucleotide sequence ID" value="NZ_BMVX01000012.1"/>
</dbReference>
<dbReference type="InterPro" id="IPR023393">
    <property type="entry name" value="START-like_dom_sf"/>
</dbReference>
<keyword evidence="6" id="KW-1185">Reference proteome</keyword>
<evidence type="ECO:0000313" key="6">
    <source>
        <dbReference type="Proteomes" id="UP000326831"/>
    </source>
</evidence>
<name>A0A5P2URS4_9ACTN</name>
<proteinExistence type="inferred from homology"/>